<dbReference type="PANTHER" id="PTHR43023">
    <property type="entry name" value="PROTEIN TRIGALACTOSYLDIACYLGLYCEROL 3, CHLOROPLASTIC"/>
    <property type="match status" value="1"/>
</dbReference>
<keyword evidence="1" id="KW-0813">Transport</keyword>
<dbReference type="GO" id="GO:0005524">
    <property type="term" value="F:ATP binding"/>
    <property type="evidence" value="ECO:0007669"/>
    <property type="project" value="UniProtKB-KW"/>
</dbReference>
<evidence type="ECO:0000313" key="4">
    <source>
        <dbReference type="EMBL" id="MBC6498172.1"/>
    </source>
</evidence>
<name>A0A413FQA3_WEICO</name>
<evidence type="ECO:0000313" key="5">
    <source>
        <dbReference type="Proteomes" id="UP000650485"/>
    </source>
</evidence>
<dbReference type="Proteomes" id="UP000650485">
    <property type="component" value="Unassembled WGS sequence"/>
</dbReference>
<accession>A0A413FQA3</accession>
<evidence type="ECO:0000256" key="1">
    <source>
        <dbReference type="ARBA" id="ARBA00022448"/>
    </source>
</evidence>
<keyword evidence="2" id="KW-0547">Nucleotide-binding</keyword>
<dbReference type="SUPFAM" id="SSF52540">
    <property type="entry name" value="P-loop containing nucleoside triphosphate hydrolases"/>
    <property type="match status" value="1"/>
</dbReference>
<dbReference type="InterPro" id="IPR003593">
    <property type="entry name" value="AAA+_ATPase"/>
</dbReference>
<protein>
    <submittedName>
        <fullName evidence="4">ATP-binding cassette domain-containing protein</fullName>
    </submittedName>
</protein>
<gene>
    <name evidence="4" type="ORF">H7R52_01075</name>
</gene>
<proteinExistence type="predicted"/>
<sequence>MTTLELKHVNYSIDDRTILKDLNLKLASGDWVTVVGPSGTGKSTLLKIIAGLQDATDGDVVLDDTSTLTMPIGTVRQQISYATQSAQLFGETVRDNLDFPFLVRQETVNEVNQREGLVKMGLPENYLDKAVSELSGGERQRIGVLRNLLFPPKVLLLDEISTGLDSETKTAIWQAIHALHDRENNIVLSVTHDEQEIAEAQTVLTLHEGEGVLTHE</sequence>
<dbReference type="InterPro" id="IPR017871">
    <property type="entry name" value="ABC_transporter-like_CS"/>
</dbReference>
<reference evidence="4" key="1">
    <citation type="submission" date="2020-08" db="EMBL/GenBank/DDBJ databases">
        <title>Complete genome sequence of Weissella confusa strain FS54 provides insights into metabolic potential.</title>
        <authorList>
            <person name="Fhoula I."/>
            <person name="Najjari A."/>
            <person name="Lekired A."/>
            <person name="Bessrour-Aouam N."/>
            <person name="Jaballah S."/>
            <person name="Klibi N."/>
            <person name="Ouzari H.-I."/>
        </authorList>
    </citation>
    <scope>NUCLEOTIDE SEQUENCE</scope>
    <source>
        <strain evidence="4">FS54</strain>
    </source>
</reference>
<dbReference type="SMART" id="SM00382">
    <property type="entry name" value="AAA"/>
    <property type="match status" value="1"/>
</dbReference>
<dbReference type="CDD" id="cd03228">
    <property type="entry name" value="ABCC_MRP_Like"/>
    <property type="match status" value="1"/>
</dbReference>
<dbReference type="InterPro" id="IPR027417">
    <property type="entry name" value="P-loop_NTPase"/>
</dbReference>
<dbReference type="PROSITE" id="PS50893">
    <property type="entry name" value="ABC_TRANSPORTER_2"/>
    <property type="match status" value="1"/>
</dbReference>
<comment type="caution">
    <text evidence="4">The sequence shown here is derived from an EMBL/GenBank/DDBJ whole genome shotgun (WGS) entry which is preliminary data.</text>
</comment>
<dbReference type="InterPro" id="IPR003439">
    <property type="entry name" value="ABC_transporter-like_ATP-bd"/>
</dbReference>
<dbReference type="PANTHER" id="PTHR43023:SF3">
    <property type="entry name" value="PROTEIN TRIGALACTOSYLDIACYLGLYCEROL 3, CHLOROPLASTIC"/>
    <property type="match status" value="1"/>
</dbReference>
<evidence type="ECO:0000256" key="3">
    <source>
        <dbReference type="ARBA" id="ARBA00022840"/>
    </source>
</evidence>
<dbReference type="GO" id="GO:0016887">
    <property type="term" value="F:ATP hydrolysis activity"/>
    <property type="evidence" value="ECO:0007669"/>
    <property type="project" value="InterPro"/>
</dbReference>
<dbReference type="Pfam" id="PF00005">
    <property type="entry name" value="ABC_tran"/>
    <property type="match status" value="1"/>
</dbReference>
<evidence type="ECO:0000256" key="2">
    <source>
        <dbReference type="ARBA" id="ARBA00022741"/>
    </source>
</evidence>
<dbReference type="AlphaFoldDB" id="A0A413FQA3"/>
<dbReference type="EMBL" id="JACSZT010000002">
    <property type="protein sequence ID" value="MBC6498172.1"/>
    <property type="molecule type" value="Genomic_DNA"/>
</dbReference>
<dbReference type="RefSeq" id="WP_118704128.1">
    <property type="nucleotide sequence ID" value="NZ_CABJBN010000004.1"/>
</dbReference>
<keyword evidence="3 4" id="KW-0067">ATP-binding</keyword>
<organism evidence="4 5">
    <name type="scientific">Weissella confusa</name>
    <name type="common">Lactobacillus confusus</name>
    <dbReference type="NCBI Taxonomy" id="1583"/>
    <lineage>
        <taxon>Bacteria</taxon>
        <taxon>Bacillati</taxon>
        <taxon>Bacillota</taxon>
        <taxon>Bacilli</taxon>
        <taxon>Lactobacillales</taxon>
        <taxon>Lactobacillaceae</taxon>
        <taxon>Weissella</taxon>
    </lineage>
</organism>
<dbReference type="PROSITE" id="PS00211">
    <property type="entry name" value="ABC_TRANSPORTER_1"/>
    <property type="match status" value="1"/>
</dbReference>
<dbReference type="Gene3D" id="3.40.50.300">
    <property type="entry name" value="P-loop containing nucleotide triphosphate hydrolases"/>
    <property type="match status" value="1"/>
</dbReference>